<organism evidence="7 8">
    <name type="scientific">Clostridium thermobutyricum</name>
    <dbReference type="NCBI Taxonomy" id="29372"/>
    <lineage>
        <taxon>Bacteria</taxon>
        <taxon>Bacillati</taxon>
        <taxon>Bacillota</taxon>
        <taxon>Clostridia</taxon>
        <taxon>Eubacteriales</taxon>
        <taxon>Clostridiaceae</taxon>
        <taxon>Clostridium</taxon>
    </lineage>
</organism>
<dbReference type="Proteomes" id="UP000013097">
    <property type="component" value="Unassembled WGS sequence"/>
</dbReference>
<protein>
    <submittedName>
        <fullName evidence="7">YihY family inner membrane protein</fullName>
    </submittedName>
</protein>
<feature type="transmembrane region" description="Helical" evidence="6">
    <location>
        <begin position="93"/>
        <end position="113"/>
    </location>
</feature>
<accession>N9WL71</accession>
<evidence type="ECO:0000256" key="5">
    <source>
        <dbReference type="ARBA" id="ARBA00023136"/>
    </source>
</evidence>
<dbReference type="PANTHER" id="PTHR30213:SF0">
    <property type="entry name" value="UPF0761 MEMBRANE PROTEIN YIHY"/>
    <property type="match status" value="1"/>
</dbReference>
<evidence type="ECO:0000256" key="4">
    <source>
        <dbReference type="ARBA" id="ARBA00022989"/>
    </source>
</evidence>
<evidence type="ECO:0000256" key="3">
    <source>
        <dbReference type="ARBA" id="ARBA00022692"/>
    </source>
</evidence>
<evidence type="ECO:0000256" key="1">
    <source>
        <dbReference type="ARBA" id="ARBA00004651"/>
    </source>
</evidence>
<dbReference type="Pfam" id="PF03631">
    <property type="entry name" value="Virul_fac_BrkB"/>
    <property type="match status" value="1"/>
</dbReference>
<dbReference type="RefSeq" id="WP_002596653.1">
    <property type="nucleotide sequence ID" value="NZ_CAUWHC010000011.1"/>
</dbReference>
<feature type="transmembrane region" description="Helical" evidence="6">
    <location>
        <begin position="133"/>
        <end position="155"/>
    </location>
</feature>
<evidence type="ECO:0000256" key="2">
    <source>
        <dbReference type="ARBA" id="ARBA00022475"/>
    </source>
</evidence>
<gene>
    <name evidence="7" type="ORF">HMPREF1092_00149</name>
</gene>
<dbReference type="EMBL" id="AGYT01000006">
    <property type="protein sequence ID" value="ENZ03615.1"/>
    <property type="molecule type" value="Genomic_DNA"/>
</dbReference>
<dbReference type="PANTHER" id="PTHR30213">
    <property type="entry name" value="INNER MEMBRANE PROTEIN YHJD"/>
    <property type="match status" value="1"/>
</dbReference>
<evidence type="ECO:0000313" key="8">
    <source>
        <dbReference type="Proteomes" id="UP000013097"/>
    </source>
</evidence>
<dbReference type="HOGENOM" id="CLU_045539_4_2_9"/>
<dbReference type="GO" id="GO:0005886">
    <property type="term" value="C:plasma membrane"/>
    <property type="evidence" value="ECO:0007669"/>
    <property type="project" value="UniProtKB-SubCell"/>
</dbReference>
<evidence type="ECO:0000313" key="7">
    <source>
        <dbReference type="EMBL" id="ENZ03615.1"/>
    </source>
</evidence>
<keyword evidence="8" id="KW-1185">Reference proteome</keyword>
<comment type="caution">
    <text evidence="7">The sequence shown here is derived from an EMBL/GenBank/DDBJ whole genome shotgun (WGS) entry which is preliminary data.</text>
</comment>
<proteinExistence type="predicted"/>
<sequence>MRRKIKRESIIDTLVYLIVKVKNDDIFASGAQLAYYLILSFFPFLIFLMTLIGFSNLSSSEVLMWLQRVLPLNVVDLTKNTIIEVVDFQHTGILGVSIIITLWTASTGFRGVIKGVNRAYDIEENRSFITRCIIAMLGVIALALTVISTLLMSVFGEIIGRYLNEALPFEHIVAFLWNALRHFVIIVILIVVFAIIYKIAPAKKVRFRDVLPGAITSTLGWLIASAGFSYYVNNFSNYSRIYGSLGTVFILMTWLYITSMVFIFGVELNSVLEEEKKWE</sequence>
<name>N9WL71_9CLOT</name>
<dbReference type="NCBIfam" id="TIGR00765">
    <property type="entry name" value="yihY_not_rbn"/>
    <property type="match status" value="1"/>
</dbReference>
<feature type="transmembrane region" description="Helical" evidence="6">
    <location>
        <begin position="209"/>
        <end position="232"/>
    </location>
</feature>
<feature type="transmembrane region" description="Helical" evidence="6">
    <location>
        <begin position="175"/>
        <end position="197"/>
    </location>
</feature>
<keyword evidence="2" id="KW-1003">Cell membrane</keyword>
<reference evidence="7 8" key="1">
    <citation type="submission" date="2013-01" db="EMBL/GenBank/DDBJ databases">
        <title>The Genome Sequence of Clostridium colicanis 209318.</title>
        <authorList>
            <consortium name="The Broad Institute Genome Sequencing Platform"/>
            <person name="Earl A."/>
            <person name="Ward D."/>
            <person name="Feldgarden M."/>
            <person name="Gevers D."/>
            <person name="Courvalin P."/>
            <person name="Lambert T."/>
            <person name="Walker B."/>
            <person name="Young S.K."/>
            <person name="Zeng Q."/>
            <person name="Gargeya S."/>
            <person name="Fitzgerald M."/>
            <person name="Haas B."/>
            <person name="Abouelleil A."/>
            <person name="Alvarado L."/>
            <person name="Arachchi H.M."/>
            <person name="Berlin A.M."/>
            <person name="Chapman S.B."/>
            <person name="Dewar J."/>
            <person name="Goldberg J."/>
            <person name="Griggs A."/>
            <person name="Gujja S."/>
            <person name="Hansen M."/>
            <person name="Howarth C."/>
            <person name="Imamovic A."/>
            <person name="Larimer J."/>
            <person name="McCowan C."/>
            <person name="Murphy C."/>
            <person name="Neiman D."/>
            <person name="Pearson M."/>
            <person name="Priest M."/>
            <person name="Roberts A."/>
            <person name="Saif S."/>
            <person name="Shea T."/>
            <person name="Sisk P."/>
            <person name="Sykes S."/>
            <person name="Wortman J."/>
            <person name="Nusbaum C."/>
            <person name="Birren B."/>
        </authorList>
    </citation>
    <scope>NUCLEOTIDE SEQUENCE [LARGE SCALE GENOMIC DNA]</scope>
    <source>
        <strain evidence="7 8">209318</strain>
    </source>
</reference>
<dbReference type="PATRIC" id="fig|999411.4.peg.133"/>
<feature type="transmembrane region" description="Helical" evidence="6">
    <location>
        <begin position="244"/>
        <end position="266"/>
    </location>
</feature>
<dbReference type="eggNOG" id="COG1295">
    <property type="taxonomic scope" value="Bacteria"/>
</dbReference>
<dbReference type="AlphaFoldDB" id="N9WL71"/>
<evidence type="ECO:0000256" key="6">
    <source>
        <dbReference type="SAM" id="Phobius"/>
    </source>
</evidence>
<keyword evidence="5 6" id="KW-0472">Membrane</keyword>
<dbReference type="InterPro" id="IPR017039">
    <property type="entry name" value="Virul_fac_BrkB"/>
</dbReference>
<dbReference type="PIRSF" id="PIRSF035875">
    <property type="entry name" value="RNase_BN"/>
    <property type="match status" value="1"/>
</dbReference>
<keyword evidence="4 6" id="KW-1133">Transmembrane helix</keyword>
<keyword evidence="3 6" id="KW-0812">Transmembrane</keyword>
<comment type="subcellular location">
    <subcellularLocation>
        <location evidence="1">Cell membrane</location>
        <topology evidence="1">Multi-pass membrane protein</topology>
    </subcellularLocation>
</comment>
<feature type="transmembrane region" description="Helical" evidence="6">
    <location>
        <begin position="33"/>
        <end position="54"/>
    </location>
</feature>